<name>A0A367ZNC2_9BACT</name>
<evidence type="ECO:0000313" key="1">
    <source>
        <dbReference type="EMBL" id="RCK79628.1"/>
    </source>
</evidence>
<proteinExistence type="predicted"/>
<reference evidence="1 2" key="1">
    <citation type="submission" date="2018-05" db="EMBL/GenBank/DDBJ databases">
        <title>A metagenomic window into the 2 km-deep terrestrial subsurface aquifer revealed taxonomically and functionally diverse microbial community comprising novel uncultured bacterial lineages.</title>
        <authorList>
            <person name="Kadnikov V.V."/>
            <person name="Mardanov A.V."/>
            <person name="Beletsky A.V."/>
            <person name="Banks D."/>
            <person name="Pimenov N.V."/>
            <person name="Frank Y.A."/>
            <person name="Karnachuk O.V."/>
            <person name="Ravin N.V."/>
        </authorList>
    </citation>
    <scope>NUCLEOTIDE SEQUENCE [LARGE SCALE GENOMIC DNA]</scope>
    <source>
        <strain evidence="1">BY5</strain>
    </source>
</reference>
<comment type="caution">
    <text evidence="1">The sequence shown here is derived from an EMBL/GenBank/DDBJ whole genome shotgun (WGS) entry which is preliminary data.</text>
</comment>
<dbReference type="EMBL" id="QOQW01000011">
    <property type="protein sequence ID" value="RCK79628.1"/>
    <property type="molecule type" value="Genomic_DNA"/>
</dbReference>
<dbReference type="Proteomes" id="UP000252355">
    <property type="component" value="Unassembled WGS sequence"/>
</dbReference>
<dbReference type="AlphaFoldDB" id="A0A367ZNC2"/>
<accession>A0A367ZNC2</accession>
<evidence type="ECO:0000313" key="2">
    <source>
        <dbReference type="Proteomes" id="UP000252355"/>
    </source>
</evidence>
<sequence>MAAGDHYTHAAFPAAPLLDWASSRLLNTINASVINNAIAVTRFAFVQLADDA</sequence>
<gene>
    <name evidence="1" type="ORF">OZSIB_4100</name>
</gene>
<protein>
    <submittedName>
        <fullName evidence="1">Uncharacterized protein</fullName>
    </submittedName>
</protein>
<organism evidence="1 2">
    <name type="scientific">Candidatus Ozemobacter sibiricus</name>
    <dbReference type="NCBI Taxonomy" id="2268124"/>
    <lineage>
        <taxon>Bacteria</taxon>
        <taxon>Candidatus Ozemobacteria</taxon>
        <taxon>Candidatus Ozemobacterales</taxon>
        <taxon>Candidatus Ozemobacteraceae</taxon>
        <taxon>Candidatus Ozemobacter</taxon>
    </lineage>
</organism>